<dbReference type="InterPro" id="IPR003439">
    <property type="entry name" value="ABC_transporter-like_ATP-bd"/>
</dbReference>
<protein>
    <submittedName>
        <fullName evidence="12">ATP-binding cassette domain-containing protein</fullName>
    </submittedName>
</protein>
<dbReference type="GO" id="GO:0005737">
    <property type="term" value="C:cytoplasm"/>
    <property type="evidence" value="ECO:0007669"/>
    <property type="project" value="UniProtKB-ARBA"/>
</dbReference>
<feature type="transmembrane region" description="Helical" evidence="9">
    <location>
        <begin position="686"/>
        <end position="709"/>
    </location>
</feature>
<feature type="transmembrane region" description="Helical" evidence="9">
    <location>
        <begin position="283"/>
        <end position="306"/>
    </location>
</feature>
<dbReference type="Pfam" id="PF00664">
    <property type="entry name" value="ABC_membrane"/>
    <property type="match status" value="2"/>
</dbReference>
<feature type="transmembrane region" description="Helical" evidence="9">
    <location>
        <begin position="64"/>
        <end position="84"/>
    </location>
</feature>
<evidence type="ECO:0000256" key="9">
    <source>
        <dbReference type="SAM" id="Phobius"/>
    </source>
</evidence>
<evidence type="ECO:0000313" key="12">
    <source>
        <dbReference type="EMBL" id="HAE1358562.1"/>
    </source>
</evidence>
<evidence type="ECO:0000256" key="8">
    <source>
        <dbReference type="ARBA" id="ARBA00023136"/>
    </source>
</evidence>
<keyword evidence="2" id="KW-0813">Transport</keyword>
<keyword evidence="6 12" id="KW-0067">ATP-binding</keyword>
<dbReference type="InterPro" id="IPR027417">
    <property type="entry name" value="P-loop_NTPase"/>
</dbReference>
<feature type="transmembrane region" description="Helical" evidence="9">
    <location>
        <begin position="648"/>
        <end position="674"/>
    </location>
</feature>
<dbReference type="Gene3D" id="1.20.1560.10">
    <property type="entry name" value="ABC transporter type 1, transmembrane domain"/>
    <property type="match status" value="2"/>
</dbReference>
<name>A0A3T4YNH3_SALET</name>
<keyword evidence="3" id="KW-1003">Cell membrane</keyword>
<dbReference type="InterPro" id="IPR039421">
    <property type="entry name" value="Type_1_exporter"/>
</dbReference>
<dbReference type="GO" id="GO:0005524">
    <property type="term" value="F:ATP binding"/>
    <property type="evidence" value="ECO:0007669"/>
    <property type="project" value="UniProtKB-KW"/>
</dbReference>
<dbReference type="PROSITE" id="PS50893">
    <property type="entry name" value="ABC_TRANSPORTER_2"/>
    <property type="match status" value="2"/>
</dbReference>
<feature type="domain" description="ABC transmembrane type-1" evidence="11">
    <location>
        <begin position="653"/>
        <end position="934"/>
    </location>
</feature>
<dbReference type="InterPro" id="IPR003593">
    <property type="entry name" value="AAA+_ATPase"/>
</dbReference>
<organism evidence="12">
    <name type="scientific">Salmonella enterica I</name>
    <dbReference type="NCBI Taxonomy" id="59201"/>
    <lineage>
        <taxon>Bacteria</taxon>
        <taxon>Pseudomonadati</taxon>
        <taxon>Pseudomonadota</taxon>
        <taxon>Gammaproteobacteria</taxon>
        <taxon>Enterobacterales</taxon>
        <taxon>Enterobacteriaceae</taxon>
        <taxon>Salmonella</taxon>
    </lineage>
</organism>
<dbReference type="PROSITE" id="PS50929">
    <property type="entry name" value="ABC_TM1F"/>
    <property type="match status" value="2"/>
</dbReference>
<dbReference type="FunFam" id="3.40.50.300:FF:000836">
    <property type="entry name" value="ABC transporter B family member 25"/>
    <property type="match status" value="1"/>
</dbReference>
<evidence type="ECO:0000256" key="3">
    <source>
        <dbReference type="ARBA" id="ARBA00022475"/>
    </source>
</evidence>
<evidence type="ECO:0000259" key="10">
    <source>
        <dbReference type="PROSITE" id="PS50893"/>
    </source>
</evidence>
<evidence type="ECO:0000256" key="1">
    <source>
        <dbReference type="ARBA" id="ARBA00004651"/>
    </source>
</evidence>
<dbReference type="FunFam" id="1.20.1560.10:FF:000136">
    <property type="entry name" value="ABC transporter ATP-binding protein"/>
    <property type="match status" value="1"/>
</dbReference>
<sequence length="1218" mass="131656">MPATHSPMPARAWIVRLARVCWERKTLSIIVIVASVSTILLAALTPLITRQAVNDAIAGDTTHLPLLACGLLLIALFDFIGNYVRRGYAGELSLWVQHTLRSRAFDSIQKLDGAGQDALRTGQVISRTNSDLQQVHTLLQMCPVPLAVLTYYVAGIAVMLWMSPSMTLIVICVLAALAITALRARRRVFAQTGLASDRLAHMTEHMREVLEQISVVKSCVAELRETRWLDGQSRQMVRVRIGAAISQAMPGATMLALPVIGQIVLLCYGGWSVMNGRIDLGTFVAFASFLAMLTGPTRVLASFLVIAQRTQASVERVFALIDTRSRMEDGTESVEGQIIGLDVEKMSFHYDNGNRILNEISFSIHAGETVAVVGASGSGKSTLLMLLARFYDPTSGGVWLNTTTGQQNIRDLKLTALRRRVGVVFEDAFLFAGTVAENIAYGHPQATQDDIRRAADAAGASGFINALPQGFNTRLTERGSNLSGGQRQRIALARALITAPELLILDDTTSAVDAGTEAEINTALGRYADNEHMLLVIARRRSTLQLADRIVVLDKGRVVDIGTQAELDARCPTFRSLMSGEGDFLALAPAEQRRLWPTTQAVKSDDAHERQTPAGKGFVDRMTRVPERAVQMALAGHGRQVSSLLTPVAWMFVIAALLIALDSAAGVGVLVLLQRGIDSGVAAGDMSTIGICALLALCLVAIGWCCYALQTIFAARAAESVQHTVRLRSFSHLLRLSLPWHEKHIDSRLTRMTVDVDSLARFLQNGLASAATSIVTMVAIAAAMFWLDPILALTALSAVPVVILATWIYRRLSSPAYAQARLEIGKVNSTLQEKVSGMRVVQSHGQQKQEAARLRALSDNFRATRVRAQKYLAVYFPFLTFCTEAAYAAVLLIGATRVAGGEMTPGILAAFFLLLGQFYGPVQQLSGIVDSWQQATASGKHINALLATEDTENIEPSSITPGTGGALRLEALTFRYPEKTQPVLDKLSLTIPPGTVVAVVGRSGAGKSTLIKLLAGLYSPGSGQIRVGERLIDAASLSDYRRQTGLVTQDVALFSGDIAENIRYSRPDSSDTEVESAARRAGLFETVQHLPLGFRTPVNNGGTDLSAGQRQLIALARAQLAQAHILLLDEATARIDRSAEERLITSLTGVTHTEKRIALIVAHRLTTARRCDVIVVIDKGCIAEYGSHEQLIAAHGLYARLWRASVGQTRDTQGEVVG</sequence>
<keyword evidence="7 9" id="KW-1133">Transmembrane helix</keyword>
<dbReference type="CDD" id="cd18546">
    <property type="entry name" value="ABC_6TM_Rv0194_D2_like"/>
    <property type="match status" value="1"/>
</dbReference>
<dbReference type="GO" id="GO:0016887">
    <property type="term" value="F:ATP hydrolysis activity"/>
    <property type="evidence" value="ECO:0007669"/>
    <property type="project" value="InterPro"/>
</dbReference>
<feature type="transmembrane region" description="Helical" evidence="9">
    <location>
        <begin position="872"/>
        <end position="893"/>
    </location>
</feature>
<evidence type="ECO:0000256" key="6">
    <source>
        <dbReference type="ARBA" id="ARBA00022840"/>
    </source>
</evidence>
<dbReference type="InterPro" id="IPR017871">
    <property type="entry name" value="ABC_transporter-like_CS"/>
</dbReference>
<dbReference type="Gene3D" id="3.40.50.300">
    <property type="entry name" value="P-loop containing nucleotide triphosphate hydrolases"/>
    <property type="match status" value="2"/>
</dbReference>
<dbReference type="SMART" id="SM00382">
    <property type="entry name" value="AAA"/>
    <property type="match status" value="2"/>
</dbReference>
<evidence type="ECO:0000256" key="7">
    <source>
        <dbReference type="ARBA" id="ARBA00022989"/>
    </source>
</evidence>
<feature type="transmembrane region" description="Helical" evidence="9">
    <location>
        <begin position="137"/>
        <end position="160"/>
    </location>
</feature>
<dbReference type="InterPro" id="IPR036640">
    <property type="entry name" value="ABC1_TM_sf"/>
</dbReference>
<evidence type="ECO:0000256" key="4">
    <source>
        <dbReference type="ARBA" id="ARBA00022692"/>
    </source>
</evidence>
<dbReference type="PANTHER" id="PTHR24221">
    <property type="entry name" value="ATP-BINDING CASSETTE SUB-FAMILY B"/>
    <property type="match status" value="1"/>
</dbReference>
<dbReference type="SUPFAM" id="SSF52540">
    <property type="entry name" value="P-loop containing nucleoside triphosphate hydrolases"/>
    <property type="match status" value="2"/>
</dbReference>
<feature type="domain" description="ABC transporter" evidence="10">
    <location>
        <begin position="967"/>
        <end position="1204"/>
    </location>
</feature>
<feature type="transmembrane region" description="Helical" evidence="9">
    <location>
        <begin position="166"/>
        <end position="184"/>
    </location>
</feature>
<proteinExistence type="predicted"/>
<comment type="subcellular location">
    <subcellularLocation>
        <location evidence="1">Cell membrane</location>
        <topology evidence="1">Multi-pass membrane protein</topology>
    </subcellularLocation>
</comment>
<dbReference type="Pfam" id="PF00005">
    <property type="entry name" value="ABC_tran"/>
    <property type="match status" value="2"/>
</dbReference>
<reference evidence="12" key="1">
    <citation type="journal article" date="2018" name="Genome Biol.">
        <title>SKESA: strategic k-mer extension for scrupulous assemblies.</title>
        <authorList>
            <person name="Souvorov A."/>
            <person name="Agarwala R."/>
            <person name="Lipman D.J."/>
        </authorList>
    </citation>
    <scope>NUCLEOTIDE SEQUENCE</scope>
    <source>
        <strain evidence="12">Salmonella enterica</strain>
    </source>
</reference>
<keyword evidence="8 9" id="KW-0472">Membrane</keyword>
<evidence type="ECO:0000256" key="2">
    <source>
        <dbReference type="ARBA" id="ARBA00022448"/>
    </source>
</evidence>
<dbReference type="FunFam" id="1.20.1560.10:FF:000101">
    <property type="entry name" value="ABC transporter ATP-binding protein"/>
    <property type="match status" value="1"/>
</dbReference>
<dbReference type="AlphaFoldDB" id="A0A3T4YNH3"/>
<dbReference type="PROSITE" id="PS00211">
    <property type="entry name" value="ABC_TRANSPORTER_1"/>
    <property type="match status" value="1"/>
</dbReference>
<reference evidence="12" key="2">
    <citation type="submission" date="2019-10" db="EMBL/GenBank/DDBJ databases">
        <authorList>
            <consortium name="NCBI Pathogen Detection Project"/>
        </authorList>
    </citation>
    <scope>NUCLEOTIDE SEQUENCE</scope>
    <source>
        <strain evidence="12">Salmonella enterica</strain>
    </source>
</reference>
<dbReference type="PANTHER" id="PTHR24221:SF632">
    <property type="entry name" value="ATP-DEPENDENT LIPID A-CORE FLIPPASE"/>
    <property type="match status" value="1"/>
</dbReference>
<dbReference type="GO" id="GO:0005886">
    <property type="term" value="C:plasma membrane"/>
    <property type="evidence" value="ECO:0007669"/>
    <property type="project" value="UniProtKB-SubCell"/>
</dbReference>
<dbReference type="EMBL" id="DAAQYE010000013">
    <property type="protein sequence ID" value="HAE1358562.1"/>
    <property type="molecule type" value="Genomic_DNA"/>
</dbReference>
<feature type="transmembrane region" description="Helical" evidence="9">
    <location>
        <begin position="26"/>
        <end position="44"/>
    </location>
</feature>
<feature type="transmembrane region" description="Helical" evidence="9">
    <location>
        <begin position="762"/>
        <end position="784"/>
    </location>
</feature>
<dbReference type="GO" id="GO:0140359">
    <property type="term" value="F:ABC-type transporter activity"/>
    <property type="evidence" value="ECO:0007669"/>
    <property type="project" value="InterPro"/>
</dbReference>
<accession>A0A3T4YNH3</accession>
<feature type="domain" description="ABC transporter" evidence="10">
    <location>
        <begin position="341"/>
        <end position="580"/>
    </location>
</feature>
<gene>
    <name evidence="12" type="ORF">G2988_13940</name>
</gene>
<dbReference type="FunFam" id="3.40.50.300:FF:000299">
    <property type="entry name" value="ABC transporter ATP-binding protein/permease"/>
    <property type="match status" value="1"/>
</dbReference>
<feature type="domain" description="ABC transmembrane type-1" evidence="11">
    <location>
        <begin position="29"/>
        <end position="309"/>
    </location>
</feature>
<dbReference type="GO" id="GO:0034040">
    <property type="term" value="F:ATPase-coupled lipid transmembrane transporter activity"/>
    <property type="evidence" value="ECO:0007669"/>
    <property type="project" value="TreeGrafter"/>
</dbReference>
<feature type="transmembrane region" description="Helical" evidence="9">
    <location>
        <begin position="790"/>
        <end position="809"/>
    </location>
</feature>
<feature type="transmembrane region" description="Helical" evidence="9">
    <location>
        <begin position="248"/>
        <end position="271"/>
    </location>
</feature>
<comment type="caution">
    <text evidence="12">The sequence shown here is derived from an EMBL/GenBank/DDBJ whole genome shotgun (WGS) entry which is preliminary data.</text>
</comment>
<keyword evidence="4 9" id="KW-0812">Transmembrane</keyword>
<dbReference type="SUPFAM" id="SSF90123">
    <property type="entry name" value="ABC transporter transmembrane region"/>
    <property type="match status" value="2"/>
</dbReference>
<dbReference type="InterPro" id="IPR011527">
    <property type="entry name" value="ABC1_TM_dom"/>
</dbReference>
<keyword evidence="5" id="KW-0547">Nucleotide-binding</keyword>
<evidence type="ECO:0000259" key="11">
    <source>
        <dbReference type="PROSITE" id="PS50929"/>
    </source>
</evidence>
<evidence type="ECO:0000256" key="5">
    <source>
        <dbReference type="ARBA" id="ARBA00022741"/>
    </source>
</evidence>